<dbReference type="AlphaFoldDB" id="A0A084VR41"/>
<accession>A0A084VR41</accession>
<dbReference type="VEuPathDB" id="VectorBase:ASIC007941"/>
<evidence type="ECO:0000313" key="3">
    <source>
        <dbReference type="Proteomes" id="UP000030765"/>
    </source>
</evidence>
<evidence type="ECO:0000313" key="1">
    <source>
        <dbReference type="EMBL" id="KFB40435.1"/>
    </source>
</evidence>
<gene>
    <name evidence="1" type="ORF">ZHAS_00007941</name>
</gene>
<dbReference type="EnsemblMetazoa" id="ASIC007941-RA">
    <property type="protein sequence ID" value="ASIC007941-PA"/>
    <property type="gene ID" value="ASIC007941"/>
</dbReference>
<keyword evidence="3" id="KW-1185">Reference proteome</keyword>
<dbReference type="EMBL" id="ATLV01015458">
    <property type="status" value="NOT_ANNOTATED_CDS"/>
    <property type="molecule type" value="Genomic_DNA"/>
</dbReference>
<reference evidence="1 3" key="1">
    <citation type="journal article" date="2014" name="BMC Genomics">
        <title>Genome sequence of Anopheles sinensis provides insight into genetics basis of mosquito competence for malaria parasites.</title>
        <authorList>
            <person name="Zhou D."/>
            <person name="Zhang D."/>
            <person name="Ding G."/>
            <person name="Shi L."/>
            <person name="Hou Q."/>
            <person name="Ye Y."/>
            <person name="Xu Y."/>
            <person name="Zhou H."/>
            <person name="Xiong C."/>
            <person name="Li S."/>
            <person name="Yu J."/>
            <person name="Hong S."/>
            <person name="Yu X."/>
            <person name="Zou P."/>
            <person name="Chen C."/>
            <person name="Chang X."/>
            <person name="Wang W."/>
            <person name="Lv Y."/>
            <person name="Sun Y."/>
            <person name="Ma L."/>
            <person name="Shen B."/>
            <person name="Zhu C."/>
        </authorList>
    </citation>
    <scope>NUCLEOTIDE SEQUENCE [LARGE SCALE GENOMIC DNA]</scope>
</reference>
<reference evidence="2" key="2">
    <citation type="submission" date="2020-05" db="UniProtKB">
        <authorList>
            <consortium name="EnsemblMetazoa"/>
        </authorList>
    </citation>
    <scope>IDENTIFICATION</scope>
</reference>
<evidence type="ECO:0000313" key="2">
    <source>
        <dbReference type="EnsemblMetazoa" id="ASIC007941-PA"/>
    </source>
</evidence>
<sequence>MGDEVQCTCPIVPVEVRMLIHIKPRIVEAVAPEHPSRAATITPAGPLSGLRKVDAGLMYRAGVKKKKNISVDHRSPTCGGPPE</sequence>
<protein>
    <submittedName>
        <fullName evidence="1 2">Phosphoenolpyruvate carboxylase</fullName>
    </submittedName>
</protein>
<keyword evidence="1" id="KW-0670">Pyruvate</keyword>
<dbReference type="EMBL" id="KE525014">
    <property type="protein sequence ID" value="KFB40435.1"/>
    <property type="molecule type" value="Genomic_DNA"/>
</dbReference>
<organism evidence="1">
    <name type="scientific">Anopheles sinensis</name>
    <name type="common">Mosquito</name>
    <dbReference type="NCBI Taxonomy" id="74873"/>
    <lineage>
        <taxon>Eukaryota</taxon>
        <taxon>Metazoa</taxon>
        <taxon>Ecdysozoa</taxon>
        <taxon>Arthropoda</taxon>
        <taxon>Hexapoda</taxon>
        <taxon>Insecta</taxon>
        <taxon>Pterygota</taxon>
        <taxon>Neoptera</taxon>
        <taxon>Endopterygota</taxon>
        <taxon>Diptera</taxon>
        <taxon>Nematocera</taxon>
        <taxon>Culicoidea</taxon>
        <taxon>Culicidae</taxon>
        <taxon>Anophelinae</taxon>
        <taxon>Anopheles</taxon>
    </lineage>
</organism>
<name>A0A084VR41_ANOSI</name>
<dbReference type="Proteomes" id="UP000030765">
    <property type="component" value="Unassembled WGS sequence"/>
</dbReference>
<proteinExistence type="predicted"/>